<dbReference type="InterPro" id="IPR025635">
    <property type="entry name" value="DUF4293"/>
</dbReference>
<accession>A0A9D2E943</accession>
<gene>
    <name evidence="2" type="ORF">H9814_05700</name>
</gene>
<evidence type="ECO:0000313" key="2">
    <source>
        <dbReference type="EMBL" id="HIZ33030.1"/>
    </source>
</evidence>
<feature type="transmembrane region" description="Helical" evidence="1">
    <location>
        <begin position="87"/>
        <end position="106"/>
    </location>
</feature>
<comment type="caution">
    <text evidence="2">The sequence shown here is derived from an EMBL/GenBank/DDBJ whole genome shotgun (WGS) entry which is preliminary data.</text>
</comment>
<feature type="transmembrane region" description="Helical" evidence="1">
    <location>
        <begin position="112"/>
        <end position="133"/>
    </location>
</feature>
<feature type="transmembrane region" description="Helical" evidence="1">
    <location>
        <begin position="7"/>
        <end position="30"/>
    </location>
</feature>
<keyword evidence="1" id="KW-1133">Transmembrane helix</keyword>
<organism evidence="2 3">
    <name type="scientific">Candidatus Bacteroides merdigallinarum</name>
    <dbReference type="NCBI Taxonomy" id="2838473"/>
    <lineage>
        <taxon>Bacteria</taxon>
        <taxon>Pseudomonadati</taxon>
        <taxon>Bacteroidota</taxon>
        <taxon>Bacteroidia</taxon>
        <taxon>Bacteroidales</taxon>
        <taxon>Bacteroidaceae</taxon>
        <taxon>Bacteroides</taxon>
    </lineage>
</organism>
<dbReference type="AlphaFoldDB" id="A0A9D2E943"/>
<dbReference type="EMBL" id="DXBX01000040">
    <property type="protein sequence ID" value="HIZ33030.1"/>
    <property type="molecule type" value="Genomic_DNA"/>
</dbReference>
<evidence type="ECO:0000256" key="1">
    <source>
        <dbReference type="SAM" id="Phobius"/>
    </source>
</evidence>
<dbReference type="Proteomes" id="UP000824028">
    <property type="component" value="Unassembled WGS sequence"/>
</dbReference>
<reference evidence="2" key="2">
    <citation type="submission" date="2021-04" db="EMBL/GenBank/DDBJ databases">
        <authorList>
            <person name="Gilroy R."/>
        </authorList>
    </citation>
    <scope>NUCLEOTIDE SEQUENCE</scope>
    <source>
        <strain evidence="2">ChiHjej9B8-1298</strain>
    </source>
</reference>
<sequence length="151" mass="16901">MIQRIQTVYLLLVVIALIITLCMPAGYFVGGSEAEVYPFMPLGIQLADGSVQSTWGLFGILLLGVIVAGCTIFLFRNRKLQMRTTVFNSLLLIGYYVALAAFVYAVKGESTFTFQIGWASCLPLVSVILNYLAFRAIRKDDRMVRDAYRLR</sequence>
<name>A0A9D2E943_9BACE</name>
<protein>
    <submittedName>
        <fullName evidence="2">DUF4293 domain-containing protein</fullName>
    </submittedName>
</protein>
<dbReference type="Pfam" id="PF14126">
    <property type="entry name" value="DUF4293"/>
    <property type="match status" value="1"/>
</dbReference>
<reference evidence="2" key="1">
    <citation type="journal article" date="2021" name="PeerJ">
        <title>Extensive microbial diversity within the chicken gut microbiome revealed by metagenomics and culture.</title>
        <authorList>
            <person name="Gilroy R."/>
            <person name="Ravi A."/>
            <person name="Getino M."/>
            <person name="Pursley I."/>
            <person name="Horton D.L."/>
            <person name="Alikhan N.F."/>
            <person name="Baker D."/>
            <person name="Gharbi K."/>
            <person name="Hall N."/>
            <person name="Watson M."/>
            <person name="Adriaenssens E.M."/>
            <person name="Foster-Nyarko E."/>
            <person name="Jarju S."/>
            <person name="Secka A."/>
            <person name="Antonio M."/>
            <person name="Oren A."/>
            <person name="Chaudhuri R.R."/>
            <person name="La Ragione R."/>
            <person name="Hildebrand F."/>
            <person name="Pallen M.J."/>
        </authorList>
    </citation>
    <scope>NUCLEOTIDE SEQUENCE</scope>
    <source>
        <strain evidence="2">ChiHjej9B8-1298</strain>
    </source>
</reference>
<keyword evidence="1" id="KW-0812">Transmembrane</keyword>
<proteinExistence type="predicted"/>
<evidence type="ECO:0000313" key="3">
    <source>
        <dbReference type="Proteomes" id="UP000824028"/>
    </source>
</evidence>
<keyword evidence="1" id="KW-0472">Membrane</keyword>
<feature type="transmembrane region" description="Helical" evidence="1">
    <location>
        <begin position="55"/>
        <end position="75"/>
    </location>
</feature>